<feature type="domain" description="Small EDRK-rich factor-like N-terminal" evidence="3">
    <location>
        <begin position="14"/>
        <end position="49"/>
    </location>
</feature>
<name>A0A9Q0MYS7_9DIPT</name>
<dbReference type="OrthoDB" id="18018at2759"/>
<dbReference type="AlphaFoldDB" id="A0A9Q0MYS7"/>
<accession>A0A9Q0MYS7</accession>
<evidence type="ECO:0000313" key="5">
    <source>
        <dbReference type="Proteomes" id="UP001151699"/>
    </source>
</evidence>
<gene>
    <name evidence="4" type="ORF">Bhyg_05462</name>
</gene>
<feature type="compositionally biased region" description="Basic and acidic residues" evidence="2">
    <location>
        <begin position="46"/>
        <end position="68"/>
    </location>
</feature>
<dbReference type="GO" id="GO:0005829">
    <property type="term" value="C:cytosol"/>
    <property type="evidence" value="ECO:0007669"/>
    <property type="project" value="TreeGrafter"/>
</dbReference>
<comment type="caution">
    <text evidence="4">The sequence shown here is derived from an EMBL/GenBank/DDBJ whole genome shotgun (WGS) entry which is preliminary data.</text>
</comment>
<protein>
    <submittedName>
        <fullName evidence="4">SERF-like protein</fullName>
    </submittedName>
</protein>
<feature type="compositionally biased region" description="Basic and acidic residues" evidence="2">
    <location>
        <begin position="18"/>
        <end position="39"/>
    </location>
</feature>
<dbReference type="Pfam" id="PF04419">
    <property type="entry name" value="SERF-like_N"/>
    <property type="match status" value="1"/>
</dbReference>
<dbReference type="InterPro" id="IPR007513">
    <property type="entry name" value="SERF-like_N"/>
</dbReference>
<evidence type="ECO:0000313" key="4">
    <source>
        <dbReference type="EMBL" id="KAJ6640533.1"/>
    </source>
</evidence>
<reference evidence="4" key="1">
    <citation type="submission" date="2022-07" db="EMBL/GenBank/DDBJ databases">
        <authorList>
            <person name="Trinca V."/>
            <person name="Uliana J.V.C."/>
            <person name="Torres T.T."/>
            <person name="Ward R.J."/>
            <person name="Monesi N."/>
        </authorList>
    </citation>
    <scope>NUCLEOTIDE SEQUENCE</scope>
    <source>
        <strain evidence="4">HSMRA1968</strain>
        <tissue evidence="4">Whole embryos</tissue>
    </source>
</reference>
<evidence type="ECO:0000256" key="1">
    <source>
        <dbReference type="ARBA" id="ARBA00007309"/>
    </source>
</evidence>
<proteinExistence type="inferred from homology"/>
<feature type="region of interest" description="Disordered" evidence="2">
    <location>
        <begin position="1"/>
        <end position="74"/>
    </location>
</feature>
<feature type="compositionally biased region" description="Polar residues" evidence="2">
    <location>
        <begin position="8"/>
        <end position="17"/>
    </location>
</feature>
<organism evidence="4 5">
    <name type="scientific">Pseudolycoriella hygida</name>
    <dbReference type="NCBI Taxonomy" id="35572"/>
    <lineage>
        <taxon>Eukaryota</taxon>
        <taxon>Metazoa</taxon>
        <taxon>Ecdysozoa</taxon>
        <taxon>Arthropoda</taxon>
        <taxon>Hexapoda</taxon>
        <taxon>Insecta</taxon>
        <taxon>Pterygota</taxon>
        <taxon>Neoptera</taxon>
        <taxon>Endopterygota</taxon>
        <taxon>Diptera</taxon>
        <taxon>Nematocera</taxon>
        <taxon>Sciaroidea</taxon>
        <taxon>Sciaridae</taxon>
        <taxon>Pseudolycoriella</taxon>
    </lineage>
</organism>
<dbReference type="EMBL" id="WJQU01000002">
    <property type="protein sequence ID" value="KAJ6640533.1"/>
    <property type="molecule type" value="Genomic_DNA"/>
</dbReference>
<dbReference type="PANTHER" id="PTHR13596:SF0">
    <property type="entry name" value="SI:CH211-39K3.2-RELATED"/>
    <property type="match status" value="1"/>
</dbReference>
<dbReference type="PANTHER" id="PTHR13596">
    <property type="entry name" value="SMALL EDRK-RICH FACTOR 1"/>
    <property type="match status" value="1"/>
</dbReference>
<dbReference type="Proteomes" id="UP001151699">
    <property type="component" value="Chromosome B"/>
</dbReference>
<sequence length="74" mass="8630">MRYFENEYPNSLNMTRGNQRDLARAKNQKKLSEMKKGVRSDNLTVEQRKARDAELMREKQKKKDEEAAAKAAGK</sequence>
<keyword evidence="5" id="KW-1185">Reference proteome</keyword>
<dbReference type="InterPro" id="IPR040211">
    <property type="entry name" value="SERF1/2-like"/>
</dbReference>
<evidence type="ECO:0000256" key="2">
    <source>
        <dbReference type="SAM" id="MobiDB-lite"/>
    </source>
</evidence>
<comment type="similarity">
    <text evidence="1">Belongs to the SERF family.</text>
</comment>
<evidence type="ECO:0000259" key="3">
    <source>
        <dbReference type="Pfam" id="PF04419"/>
    </source>
</evidence>